<dbReference type="OMA" id="LNMRFYK"/>
<keyword evidence="3" id="KW-1185">Reference proteome</keyword>
<feature type="signal peptide" evidence="1">
    <location>
        <begin position="1"/>
        <end position="23"/>
    </location>
</feature>
<accession>B4LJ77</accession>
<dbReference type="EMBL" id="CH940648">
    <property type="protein sequence ID" value="EDW61513.1"/>
    <property type="molecule type" value="Genomic_DNA"/>
</dbReference>
<dbReference type="PhylomeDB" id="B4LJ77"/>
<dbReference type="STRING" id="7244.B4LJ77"/>
<reference evidence="2 3" key="1">
    <citation type="journal article" date="2007" name="Nature">
        <title>Evolution of genes and genomes on the Drosophila phylogeny.</title>
        <authorList>
            <consortium name="Drosophila 12 Genomes Consortium"/>
            <person name="Clark A.G."/>
            <person name="Eisen M.B."/>
            <person name="Smith D.R."/>
            <person name="Bergman C.M."/>
            <person name="Oliver B."/>
            <person name="Markow T.A."/>
            <person name="Kaufman T.C."/>
            <person name="Kellis M."/>
            <person name="Gelbart W."/>
            <person name="Iyer V.N."/>
            <person name="Pollard D.A."/>
            <person name="Sackton T.B."/>
            <person name="Larracuente A.M."/>
            <person name="Singh N.D."/>
            <person name="Abad J.P."/>
            <person name="Abt D.N."/>
            <person name="Adryan B."/>
            <person name="Aguade M."/>
            <person name="Akashi H."/>
            <person name="Anderson W.W."/>
            <person name="Aquadro C.F."/>
            <person name="Ardell D.H."/>
            <person name="Arguello R."/>
            <person name="Artieri C.G."/>
            <person name="Barbash D.A."/>
            <person name="Barker D."/>
            <person name="Barsanti P."/>
            <person name="Batterham P."/>
            <person name="Batzoglou S."/>
            <person name="Begun D."/>
            <person name="Bhutkar A."/>
            <person name="Blanco E."/>
            <person name="Bosak S.A."/>
            <person name="Bradley R.K."/>
            <person name="Brand A.D."/>
            <person name="Brent M.R."/>
            <person name="Brooks A.N."/>
            <person name="Brown R.H."/>
            <person name="Butlin R.K."/>
            <person name="Caggese C."/>
            <person name="Calvi B.R."/>
            <person name="Bernardo de Carvalho A."/>
            <person name="Caspi A."/>
            <person name="Castrezana S."/>
            <person name="Celniker S.E."/>
            <person name="Chang J.L."/>
            <person name="Chapple C."/>
            <person name="Chatterji S."/>
            <person name="Chinwalla A."/>
            <person name="Civetta A."/>
            <person name="Clifton S.W."/>
            <person name="Comeron J.M."/>
            <person name="Costello J.C."/>
            <person name="Coyne J.A."/>
            <person name="Daub J."/>
            <person name="David R.G."/>
            <person name="Delcher A.L."/>
            <person name="Delehaunty K."/>
            <person name="Do C.B."/>
            <person name="Ebling H."/>
            <person name="Edwards K."/>
            <person name="Eickbush T."/>
            <person name="Evans J.D."/>
            <person name="Filipski A."/>
            <person name="Findeiss S."/>
            <person name="Freyhult E."/>
            <person name="Fulton L."/>
            <person name="Fulton R."/>
            <person name="Garcia A.C."/>
            <person name="Gardiner A."/>
            <person name="Garfield D.A."/>
            <person name="Garvin B.E."/>
            <person name="Gibson G."/>
            <person name="Gilbert D."/>
            <person name="Gnerre S."/>
            <person name="Godfrey J."/>
            <person name="Good R."/>
            <person name="Gotea V."/>
            <person name="Gravely B."/>
            <person name="Greenberg A.J."/>
            <person name="Griffiths-Jones S."/>
            <person name="Gross S."/>
            <person name="Guigo R."/>
            <person name="Gustafson E.A."/>
            <person name="Haerty W."/>
            <person name="Hahn M.W."/>
            <person name="Halligan D.L."/>
            <person name="Halpern A.L."/>
            <person name="Halter G.M."/>
            <person name="Han M.V."/>
            <person name="Heger A."/>
            <person name="Hillier L."/>
            <person name="Hinrichs A.S."/>
            <person name="Holmes I."/>
            <person name="Hoskins R.A."/>
            <person name="Hubisz M.J."/>
            <person name="Hultmark D."/>
            <person name="Huntley M.A."/>
            <person name="Jaffe D.B."/>
            <person name="Jagadeeshan S."/>
            <person name="Jeck W.R."/>
            <person name="Johnson J."/>
            <person name="Jones C.D."/>
            <person name="Jordan W.C."/>
            <person name="Karpen G.H."/>
            <person name="Kataoka E."/>
            <person name="Keightley P.D."/>
            <person name="Kheradpour P."/>
            <person name="Kirkness E.F."/>
            <person name="Koerich L.B."/>
            <person name="Kristiansen K."/>
            <person name="Kudrna D."/>
            <person name="Kulathinal R.J."/>
            <person name="Kumar S."/>
            <person name="Kwok R."/>
            <person name="Lander E."/>
            <person name="Langley C.H."/>
            <person name="Lapoint R."/>
            <person name="Lazzaro B.P."/>
            <person name="Lee S.J."/>
            <person name="Levesque L."/>
            <person name="Li R."/>
            <person name="Lin C.F."/>
            <person name="Lin M.F."/>
            <person name="Lindblad-Toh K."/>
            <person name="Llopart A."/>
            <person name="Long M."/>
            <person name="Low L."/>
            <person name="Lozovsky E."/>
            <person name="Lu J."/>
            <person name="Luo M."/>
            <person name="Machado C.A."/>
            <person name="Makalowski W."/>
            <person name="Marzo M."/>
            <person name="Matsuda M."/>
            <person name="Matzkin L."/>
            <person name="McAllister B."/>
            <person name="McBride C.S."/>
            <person name="McKernan B."/>
            <person name="McKernan K."/>
            <person name="Mendez-Lago M."/>
            <person name="Minx P."/>
            <person name="Mollenhauer M.U."/>
            <person name="Montooth K."/>
            <person name="Mount S.M."/>
            <person name="Mu X."/>
            <person name="Myers E."/>
            <person name="Negre B."/>
            <person name="Newfeld S."/>
            <person name="Nielsen R."/>
            <person name="Noor M.A."/>
            <person name="O'Grady P."/>
            <person name="Pachter L."/>
            <person name="Papaceit M."/>
            <person name="Parisi M.J."/>
            <person name="Parisi M."/>
            <person name="Parts L."/>
            <person name="Pedersen J.S."/>
            <person name="Pesole G."/>
            <person name="Phillippy A.M."/>
            <person name="Ponting C.P."/>
            <person name="Pop M."/>
            <person name="Porcelli D."/>
            <person name="Powell J.R."/>
            <person name="Prohaska S."/>
            <person name="Pruitt K."/>
            <person name="Puig M."/>
            <person name="Quesneville H."/>
            <person name="Ram K.R."/>
            <person name="Rand D."/>
            <person name="Rasmussen M.D."/>
            <person name="Reed L.K."/>
            <person name="Reenan R."/>
            <person name="Reily A."/>
            <person name="Remington K.A."/>
            <person name="Rieger T.T."/>
            <person name="Ritchie M.G."/>
            <person name="Robin C."/>
            <person name="Rogers Y.H."/>
            <person name="Rohde C."/>
            <person name="Rozas J."/>
            <person name="Rubenfield M.J."/>
            <person name="Ruiz A."/>
            <person name="Russo S."/>
            <person name="Salzberg S.L."/>
            <person name="Sanchez-Gracia A."/>
            <person name="Saranga D.J."/>
            <person name="Sato H."/>
            <person name="Schaeffer S.W."/>
            <person name="Schatz M.C."/>
            <person name="Schlenke T."/>
            <person name="Schwartz R."/>
            <person name="Segarra C."/>
            <person name="Singh R.S."/>
            <person name="Sirot L."/>
            <person name="Sirota M."/>
            <person name="Sisneros N.B."/>
            <person name="Smith C.D."/>
            <person name="Smith T.F."/>
            <person name="Spieth J."/>
            <person name="Stage D.E."/>
            <person name="Stark A."/>
            <person name="Stephan W."/>
            <person name="Strausberg R.L."/>
            <person name="Strempel S."/>
            <person name="Sturgill D."/>
            <person name="Sutton G."/>
            <person name="Sutton G.G."/>
            <person name="Tao W."/>
            <person name="Teichmann S."/>
            <person name="Tobari Y.N."/>
            <person name="Tomimura Y."/>
            <person name="Tsolas J.M."/>
            <person name="Valente V.L."/>
            <person name="Venter E."/>
            <person name="Venter J.C."/>
            <person name="Vicario S."/>
            <person name="Vieira F.G."/>
            <person name="Vilella A.J."/>
            <person name="Villasante A."/>
            <person name="Walenz B."/>
            <person name="Wang J."/>
            <person name="Wasserman M."/>
            <person name="Watts T."/>
            <person name="Wilson D."/>
            <person name="Wilson R.K."/>
            <person name="Wing R.A."/>
            <person name="Wolfner M.F."/>
            <person name="Wong A."/>
            <person name="Wong G.K."/>
            <person name="Wu C.I."/>
            <person name="Wu G."/>
            <person name="Yamamoto D."/>
            <person name="Yang H.P."/>
            <person name="Yang S.P."/>
            <person name="Yorke J.A."/>
            <person name="Yoshida K."/>
            <person name="Zdobnov E."/>
            <person name="Zhang P."/>
            <person name="Zhang Y."/>
            <person name="Zimin A.V."/>
            <person name="Baldwin J."/>
            <person name="Abdouelleil A."/>
            <person name="Abdulkadir J."/>
            <person name="Abebe A."/>
            <person name="Abera B."/>
            <person name="Abreu J."/>
            <person name="Acer S.C."/>
            <person name="Aftuck L."/>
            <person name="Alexander A."/>
            <person name="An P."/>
            <person name="Anderson E."/>
            <person name="Anderson S."/>
            <person name="Arachi H."/>
            <person name="Azer M."/>
            <person name="Bachantsang P."/>
            <person name="Barry A."/>
            <person name="Bayul T."/>
            <person name="Berlin A."/>
            <person name="Bessette D."/>
            <person name="Bloom T."/>
            <person name="Blye J."/>
            <person name="Boguslavskiy L."/>
            <person name="Bonnet C."/>
            <person name="Boukhgalter B."/>
            <person name="Bourzgui I."/>
            <person name="Brown A."/>
            <person name="Cahill P."/>
            <person name="Channer S."/>
            <person name="Cheshatsang Y."/>
            <person name="Chuda L."/>
            <person name="Citroen M."/>
            <person name="Collymore A."/>
            <person name="Cooke P."/>
            <person name="Costello M."/>
            <person name="D'Aco K."/>
            <person name="Daza R."/>
            <person name="De Haan G."/>
            <person name="DeGray S."/>
            <person name="DeMaso C."/>
            <person name="Dhargay N."/>
            <person name="Dooley K."/>
            <person name="Dooley E."/>
            <person name="Doricent M."/>
            <person name="Dorje P."/>
            <person name="Dorjee K."/>
            <person name="Dupes A."/>
            <person name="Elong R."/>
            <person name="Falk J."/>
            <person name="Farina A."/>
            <person name="Faro S."/>
            <person name="Ferguson D."/>
            <person name="Fisher S."/>
            <person name="Foley C.D."/>
            <person name="Franke A."/>
            <person name="Friedrich D."/>
            <person name="Gadbois L."/>
            <person name="Gearin G."/>
            <person name="Gearin C.R."/>
            <person name="Giannoukos G."/>
            <person name="Goode T."/>
            <person name="Graham J."/>
            <person name="Grandbois E."/>
            <person name="Grewal S."/>
            <person name="Gyaltsen K."/>
            <person name="Hafez N."/>
            <person name="Hagos B."/>
            <person name="Hall J."/>
            <person name="Henson C."/>
            <person name="Hollinger A."/>
            <person name="Honan T."/>
            <person name="Huard M.D."/>
            <person name="Hughes L."/>
            <person name="Hurhula B."/>
            <person name="Husby M.E."/>
            <person name="Kamat A."/>
            <person name="Kanga B."/>
            <person name="Kashin S."/>
            <person name="Khazanovich D."/>
            <person name="Kisner P."/>
            <person name="Lance K."/>
            <person name="Lara M."/>
            <person name="Lee W."/>
            <person name="Lennon N."/>
            <person name="Letendre F."/>
            <person name="LeVine R."/>
            <person name="Lipovsky A."/>
            <person name="Liu X."/>
            <person name="Liu J."/>
            <person name="Liu S."/>
            <person name="Lokyitsang T."/>
            <person name="Lokyitsang Y."/>
            <person name="Lubonja R."/>
            <person name="Lui A."/>
            <person name="MacDonald P."/>
            <person name="Magnisalis V."/>
            <person name="Maru K."/>
            <person name="Matthews C."/>
            <person name="McCusker W."/>
            <person name="McDonough S."/>
            <person name="Mehta T."/>
            <person name="Meldrim J."/>
            <person name="Meneus L."/>
            <person name="Mihai O."/>
            <person name="Mihalev A."/>
            <person name="Mihova T."/>
            <person name="Mittelman R."/>
            <person name="Mlenga V."/>
            <person name="Montmayeur A."/>
            <person name="Mulrain L."/>
            <person name="Navidi A."/>
            <person name="Naylor J."/>
            <person name="Negash T."/>
            <person name="Nguyen T."/>
            <person name="Nguyen N."/>
            <person name="Nicol R."/>
            <person name="Norbu C."/>
            <person name="Norbu N."/>
            <person name="Novod N."/>
            <person name="O'Neill B."/>
            <person name="Osman S."/>
            <person name="Markiewicz E."/>
            <person name="Oyono O.L."/>
            <person name="Patti C."/>
            <person name="Phunkhang P."/>
            <person name="Pierre F."/>
            <person name="Priest M."/>
            <person name="Raghuraman S."/>
            <person name="Rege F."/>
            <person name="Reyes R."/>
            <person name="Rise C."/>
            <person name="Rogov P."/>
            <person name="Ross K."/>
            <person name="Ryan E."/>
            <person name="Settipalli S."/>
            <person name="Shea T."/>
            <person name="Sherpa N."/>
            <person name="Shi L."/>
            <person name="Shih D."/>
            <person name="Sparrow T."/>
            <person name="Spaulding J."/>
            <person name="Stalker J."/>
            <person name="Stange-Thomann N."/>
            <person name="Stavropoulos S."/>
            <person name="Stone C."/>
            <person name="Strader C."/>
            <person name="Tesfaye S."/>
            <person name="Thomson T."/>
            <person name="Thoulutsang Y."/>
            <person name="Thoulutsang D."/>
            <person name="Topham K."/>
            <person name="Topping I."/>
            <person name="Tsamla T."/>
            <person name="Vassiliev H."/>
            <person name="Vo A."/>
            <person name="Wangchuk T."/>
            <person name="Wangdi T."/>
            <person name="Weiand M."/>
            <person name="Wilkinson J."/>
            <person name="Wilson A."/>
            <person name="Yadav S."/>
            <person name="Young G."/>
            <person name="Yu Q."/>
            <person name="Zembek L."/>
            <person name="Zhong D."/>
            <person name="Zimmer A."/>
            <person name="Zwirko Z."/>
            <person name="Jaffe D.B."/>
            <person name="Alvarez P."/>
            <person name="Brockman W."/>
            <person name="Butler J."/>
            <person name="Chin C."/>
            <person name="Gnerre S."/>
            <person name="Grabherr M."/>
            <person name="Kleber M."/>
            <person name="Mauceli E."/>
            <person name="MacCallum I."/>
        </authorList>
    </citation>
    <scope>NUCLEOTIDE SEQUENCE [LARGE SCALE GENOMIC DNA]</scope>
    <source>
        <strain evidence="3">Tucson 15010-1051.87</strain>
    </source>
</reference>
<organism evidence="2 3">
    <name type="scientific">Drosophila virilis</name>
    <name type="common">Fruit fly</name>
    <dbReference type="NCBI Taxonomy" id="7244"/>
    <lineage>
        <taxon>Eukaryota</taxon>
        <taxon>Metazoa</taxon>
        <taxon>Ecdysozoa</taxon>
        <taxon>Arthropoda</taxon>
        <taxon>Hexapoda</taxon>
        <taxon>Insecta</taxon>
        <taxon>Pterygota</taxon>
        <taxon>Neoptera</taxon>
        <taxon>Endopterygota</taxon>
        <taxon>Diptera</taxon>
        <taxon>Brachycera</taxon>
        <taxon>Muscomorpha</taxon>
        <taxon>Ephydroidea</taxon>
        <taxon>Drosophilidae</taxon>
        <taxon>Drosophila</taxon>
    </lineage>
</organism>
<dbReference type="Proteomes" id="UP000008792">
    <property type="component" value="Unassembled WGS sequence"/>
</dbReference>
<evidence type="ECO:0000313" key="3">
    <source>
        <dbReference type="Proteomes" id="UP000008792"/>
    </source>
</evidence>
<dbReference type="PANTHER" id="PTHR21112">
    <property type="entry name" value="CHEMOSENSORY PROTEIN A 29A-RELATED"/>
    <property type="match status" value="1"/>
</dbReference>
<sequence>MALPAALFLQLLLLGANLSSSWGLYIYTARIIKFEALESTEKQYIDFRDVRVVGAEHSLNGTVHILEDMDGRHFQMSADFQHDPKRNHIWKPMIFFVPIMDICSGLRVFLENYGKATLRQGENTNLPFTGRDCPLFQGTYFVKNMLINSDNWPAIIPFGGMRLNLRFYRHYKFVGGLSLTFNVERQLL</sequence>
<dbReference type="PANTHER" id="PTHR21112:SF0">
    <property type="entry name" value="CHEMOSENSORY PROTEIN A 29A-RELATED"/>
    <property type="match status" value="1"/>
</dbReference>
<dbReference type="InterPro" id="IPR010512">
    <property type="entry name" value="DUF1091"/>
</dbReference>
<feature type="chain" id="PRO_5002816201" evidence="1">
    <location>
        <begin position="24"/>
        <end position="188"/>
    </location>
</feature>
<dbReference type="HOGENOM" id="CLU_115081_1_0_1"/>
<name>B4LJ77_DROVI</name>
<proteinExistence type="predicted"/>
<keyword evidence="1" id="KW-0732">Signal</keyword>
<dbReference type="Pfam" id="PF06477">
    <property type="entry name" value="DUF1091"/>
    <property type="match status" value="1"/>
</dbReference>
<protein>
    <submittedName>
        <fullName evidence="2">Uncharacterized protein</fullName>
    </submittedName>
</protein>
<evidence type="ECO:0000313" key="2">
    <source>
        <dbReference type="EMBL" id="EDW61513.1"/>
    </source>
</evidence>
<dbReference type="KEGG" id="dvi:6625353"/>
<dbReference type="AlphaFoldDB" id="B4LJ77"/>
<evidence type="ECO:0000256" key="1">
    <source>
        <dbReference type="SAM" id="SignalP"/>
    </source>
</evidence>
<dbReference type="InParanoid" id="B4LJ77"/>
<gene>
    <name evidence="2" type="primary">Dvir\GJ22095</name>
    <name evidence="2" type="ORF">Dvir_GJ22095</name>
</gene>
<dbReference type="OrthoDB" id="7851871at2759"/>
<dbReference type="eggNOG" id="ENOG502TKU0">
    <property type="taxonomic scope" value="Eukaryota"/>
</dbReference>